<dbReference type="InterPro" id="IPR016047">
    <property type="entry name" value="M23ase_b-sheet_dom"/>
</dbReference>
<accession>A0A8S5T2P5</accession>
<dbReference type="EMBL" id="BK032736">
    <property type="protein sequence ID" value="DAF57636.1"/>
    <property type="molecule type" value="Genomic_DNA"/>
</dbReference>
<dbReference type="CDD" id="cd12797">
    <property type="entry name" value="M23_peptidase"/>
    <property type="match status" value="1"/>
</dbReference>
<name>A0A8S5T2P5_9CAUD</name>
<evidence type="ECO:0000313" key="5">
    <source>
        <dbReference type="EMBL" id="DAF57636.1"/>
    </source>
</evidence>
<dbReference type="Pfam" id="PF01551">
    <property type="entry name" value="Peptidase_M23"/>
    <property type="match status" value="1"/>
</dbReference>
<protein>
    <submittedName>
        <fullName evidence="5">Peptidase</fullName>
    </submittedName>
</protein>
<dbReference type="SUPFAM" id="SSF51261">
    <property type="entry name" value="Duplicated hybrid motif"/>
    <property type="match status" value="1"/>
</dbReference>
<keyword evidence="1" id="KW-0929">Antimicrobial</keyword>
<dbReference type="PANTHER" id="PTHR21666:SF289">
    <property type="entry name" value="L-ALA--D-GLU ENDOPEPTIDASE"/>
    <property type="match status" value="1"/>
</dbReference>
<dbReference type="GO" id="GO:0004222">
    <property type="term" value="F:metalloendopeptidase activity"/>
    <property type="evidence" value="ECO:0007669"/>
    <property type="project" value="TreeGrafter"/>
</dbReference>
<evidence type="ECO:0000256" key="3">
    <source>
        <dbReference type="ARBA" id="ARBA00022729"/>
    </source>
</evidence>
<dbReference type="GO" id="GO:0042742">
    <property type="term" value="P:defense response to bacterium"/>
    <property type="evidence" value="ECO:0007669"/>
    <property type="project" value="UniProtKB-KW"/>
</dbReference>
<dbReference type="InterPro" id="IPR011055">
    <property type="entry name" value="Dup_hybrid_motif"/>
</dbReference>
<keyword evidence="3" id="KW-0732">Signal</keyword>
<keyword evidence="2" id="KW-0081">Bacteriolytic enzyme</keyword>
<evidence type="ECO:0000256" key="2">
    <source>
        <dbReference type="ARBA" id="ARBA00022638"/>
    </source>
</evidence>
<reference evidence="5" key="1">
    <citation type="journal article" date="2021" name="Proc. Natl. Acad. Sci. U.S.A.">
        <title>A Catalog of Tens of Thousands of Viruses from Human Metagenomes Reveals Hidden Associations with Chronic Diseases.</title>
        <authorList>
            <person name="Tisza M.J."/>
            <person name="Buck C.B."/>
        </authorList>
    </citation>
    <scope>NUCLEOTIDE SEQUENCE</scope>
    <source>
        <strain evidence="5">CtpVv1</strain>
    </source>
</reference>
<dbReference type="Gene3D" id="2.70.70.10">
    <property type="entry name" value="Glucose Permease (Domain IIA)"/>
    <property type="match status" value="1"/>
</dbReference>
<evidence type="ECO:0000256" key="1">
    <source>
        <dbReference type="ARBA" id="ARBA00022529"/>
    </source>
</evidence>
<organism evidence="5">
    <name type="scientific">Podoviridae sp. ctpVv1</name>
    <dbReference type="NCBI Taxonomy" id="2827748"/>
    <lineage>
        <taxon>Viruses</taxon>
        <taxon>Duplodnaviria</taxon>
        <taxon>Heunggongvirae</taxon>
        <taxon>Uroviricota</taxon>
        <taxon>Caudoviricetes</taxon>
    </lineage>
</organism>
<evidence type="ECO:0000259" key="4">
    <source>
        <dbReference type="Pfam" id="PF01551"/>
    </source>
</evidence>
<dbReference type="PANTHER" id="PTHR21666">
    <property type="entry name" value="PEPTIDASE-RELATED"/>
    <property type="match status" value="1"/>
</dbReference>
<sequence length="385" mass="41912">MATWDELIQSFSDGAGTLTIKPKSASSYKDDVDYIKRHAAHTGIQLPNIPFPCNNHDYSVIDLANSGKTSWDAVKAELTNYPAVYATIKGYPANDWFYDLKYISDMSGVPISRIRELNPAIFGNVTILSTNLENEYIPILLKEEQQPPEPEPLTDYYESDSDTDCYYYPVKPMDDTGKGLVPKGYRLPFKEDLGILSDGQHWAHVTIFNPPADVYVIVSEGIGHLVLSGEPNPPVPDPDVPASNDFTLANNARPLPAGSYYVSQEFGNAGHRGIDLSTRKTPGIPVYCVQAGVVTTVQAWNGHSTGGAQSWGNMVLVNHGVTNGVAYTTRYAHLATVPNLNVGQMVTKGQQFSTAGATGNVTGIHLHLEVTANGTLVNPRNYVPI</sequence>
<dbReference type="InterPro" id="IPR050570">
    <property type="entry name" value="Cell_wall_metabolism_enzyme"/>
</dbReference>
<feature type="domain" description="M23ase beta-sheet core" evidence="4">
    <location>
        <begin position="270"/>
        <end position="379"/>
    </location>
</feature>
<dbReference type="GO" id="GO:0031640">
    <property type="term" value="P:killing of cells of another organism"/>
    <property type="evidence" value="ECO:0007669"/>
    <property type="project" value="UniProtKB-KW"/>
</dbReference>
<proteinExistence type="predicted"/>